<sequence>MQNWTVDQWASLVTVIGSSIGGLSYGLKLVVIKPLMATMDKLNDSFKGLDSTLKLMQTDIDHIDERIDKHETRITVLETINRKAD</sequence>
<evidence type="ECO:0000313" key="2">
    <source>
        <dbReference type="EMBL" id="GAP04932.1"/>
    </source>
</evidence>
<reference evidence="2" key="1">
    <citation type="journal article" date="2015" name="BMC Genomics">
        <title>Comparative genomics of Fructobacillus spp. and Leuconostoc spp. reveals niche-specific evolution of Fructobacillus spp.</title>
        <authorList>
            <person name="Endo A."/>
            <person name="Tanizawa Y."/>
            <person name="Tanaka N."/>
            <person name="Maeno S."/>
            <person name="Kumar H."/>
            <person name="Shiwa Y."/>
            <person name="Okada S."/>
            <person name="Yoshikawa H."/>
            <person name="Dicks L."/>
            <person name="Nakagawa J."/>
            <person name="Arita M."/>
        </authorList>
    </citation>
    <scope>NUCLEOTIDE SEQUENCE [LARGE SCALE GENOMIC DNA]</scope>
    <source>
        <strain evidence="2">F214-1</strain>
    </source>
</reference>
<protein>
    <submittedName>
        <fullName evidence="2">Uncharacterized protein</fullName>
    </submittedName>
</protein>
<accession>A0A3F3H5T0</accession>
<evidence type="ECO:0000256" key="1">
    <source>
        <dbReference type="SAM" id="Phobius"/>
    </source>
</evidence>
<dbReference type="STRING" id="709323.GCA_001047135_01500"/>
<gene>
    <name evidence="2" type="ORF">FTRO_0130040</name>
</gene>
<proteinExistence type="predicted"/>
<keyword evidence="1" id="KW-0472">Membrane</keyword>
<organism evidence="2">
    <name type="scientific">Fructobacillus tropaeoli</name>
    <dbReference type="NCBI Taxonomy" id="709323"/>
    <lineage>
        <taxon>Bacteria</taxon>
        <taxon>Bacillati</taxon>
        <taxon>Bacillota</taxon>
        <taxon>Bacilli</taxon>
        <taxon>Lactobacillales</taxon>
        <taxon>Lactobacillaceae</taxon>
        <taxon>Fructobacillus</taxon>
    </lineage>
</organism>
<feature type="transmembrane region" description="Helical" evidence="1">
    <location>
        <begin position="12"/>
        <end position="31"/>
    </location>
</feature>
<name>A0A3F3H5T0_9LACO</name>
<dbReference type="AlphaFoldDB" id="A0A3F3H5T0"/>
<dbReference type="EMBL" id="DF968090">
    <property type="protein sequence ID" value="GAP04932.1"/>
    <property type="molecule type" value="Genomic_DNA"/>
</dbReference>
<dbReference type="Proteomes" id="UP000064514">
    <property type="component" value="Unassembled WGS sequence"/>
</dbReference>
<dbReference type="RefSeq" id="WP_059394267.1">
    <property type="nucleotide sequence ID" value="NZ_DF968090.1"/>
</dbReference>
<keyword evidence="1" id="KW-0812">Transmembrane</keyword>
<keyword evidence="1" id="KW-1133">Transmembrane helix</keyword>